<evidence type="ECO:0000256" key="4">
    <source>
        <dbReference type="ARBA" id="ARBA00013858"/>
    </source>
</evidence>
<dbReference type="InterPro" id="IPR003448">
    <property type="entry name" value="Mopterin_biosynth_MoaE"/>
</dbReference>
<dbReference type="Pfam" id="PF02391">
    <property type="entry name" value="MoaE"/>
    <property type="match status" value="1"/>
</dbReference>
<dbReference type="EC" id="2.8.1.12" evidence="3"/>
<dbReference type="AlphaFoldDB" id="A0P6L8"/>
<evidence type="ECO:0000256" key="2">
    <source>
        <dbReference type="ARBA" id="ARBA00005426"/>
    </source>
</evidence>
<dbReference type="GO" id="GO:0030366">
    <property type="term" value="F:molybdopterin synthase activity"/>
    <property type="evidence" value="ECO:0007669"/>
    <property type="project" value="UniProtKB-EC"/>
</dbReference>
<keyword evidence="5" id="KW-0501">Molybdenum cofactor biosynthesis</keyword>
<dbReference type="OrthoDB" id="9803224at2"/>
<proteinExistence type="inferred from homology"/>
<evidence type="ECO:0000256" key="9">
    <source>
        <dbReference type="ARBA" id="ARBA00030781"/>
    </source>
</evidence>
<evidence type="ECO:0000256" key="5">
    <source>
        <dbReference type="ARBA" id="ARBA00023150"/>
    </source>
</evidence>
<organism evidence="12 13">
    <name type="scientific">Methylophilales bacterium HTCC2181</name>
    <dbReference type="NCBI Taxonomy" id="383631"/>
    <lineage>
        <taxon>Bacteria</taxon>
        <taxon>Pseudomonadati</taxon>
        <taxon>Pseudomonadota</taxon>
        <taxon>Betaproteobacteria</taxon>
        <taxon>Nitrosomonadales</taxon>
        <taxon>OM43 clade</taxon>
    </lineage>
</organism>
<protein>
    <recommendedName>
        <fullName evidence="4">Molybdopterin synthase catalytic subunit</fullName>
        <ecNumber evidence="3">2.8.1.12</ecNumber>
    </recommendedName>
    <alternativeName>
        <fullName evidence="9">MPT synthase subunit 2</fullName>
    </alternativeName>
    <alternativeName>
        <fullName evidence="7">Molybdenum cofactor biosynthesis protein E</fullName>
    </alternativeName>
    <alternativeName>
        <fullName evidence="8">Molybdopterin-converting factor large subunit</fullName>
    </alternativeName>
    <alternativeName>
        <fullName evidence="10">Molybdopterin-converting factor subunit 2</fullName>
    </alternativeName>
</protein>
<name>A0P6L8_9PROT</name>
<evidence type="ECO:0000256" key="10">
    <source>
        <dbReference type="ARBA" id="ARBA00032474"/>
    </source>
</evidence>
<accession>A0P6L8</accession>
<evidence type="ECO:0000256" key="7">
    <source>
        <dbReference type="ARBA" id="ARBA00029745"/>
    </source>
</evidence>
<dbReference type="Proteomes" id="UP000054262">
    <property type="component" value="Unassembled WGS sequence"/>
</dbReference>
<comment type="subunit">
    <text evidence="6">Heterotetramer of 2 MoaD subunits and 2 MoaE subunits. Also stable as homodimer. The enzyme changes between these two forms during catalysis.</text>
</comment>
<evidence type="ECO:0000256" key="3">
    <source>
        <dbReference type="ARBA" id="ARBA00011950"/>
    </source>
</evidence>
<evidence type="ECO:0000256" key="11">
    <source>
        <dbReference type="ARBA" id="ARBA00049878"/>
    </source>
</evidence>
<dbReference type="InterPro" id="IPR036563">
    <property type="entry name" value="MoaE_sf"/>
</dbReference>
<evidence type="ECO:0000256" key="8">
    <source>
        <dbReference type="ARBA" id="ARBA00030407"/>
    </source>
</evidence>
<comment type="catalytic activity">
    <reaction evidence="11">
        <text>2 [molybdopterin-synthase sulfur-carrier protein]-C-terminal-Gly-aminoethanethioate + cyclic pyranopterin phosphate + H2O = molybdopterin + 2 [molybdopterin-synthase sulfur-carrier protein]-C-terminal Gly-Gly + 2 H(+)</text>
        <dbReference type="Rhea" id="RHEA:26333"/>
        <dbReference type="Rhea" id="RHEA-COMP:12202"/>
        <dbReference type="Rhea" id="RHEA-COMP:19907"/>
        <dbReference type="ChEBI" id="CHEBI:15377"/>
        <dbReference type="ChEBI" id="CHEBI:15378"/>
        <dbReference type="ChEBI" id="CHEBI:58698"/>
        <dbReference type="ChEBI" id="CHEBI:59648"/>
        <dbReference type="ChEBI" id="CHEBI:90778"/>
        <dbReference type="ChEBI" id="CHEBI:232372"/>
        <dbReference type="EC" id="2.8.1.12"/>
    </reaction>
</comment>
<sequence length="153" mass="17548">MVKIQKEDFSIEKMTTEIKALGSHIGAIVSFIGYVRDFDVSENKILLDMHLEHYPGMTEKVLNDIEKKAFSRWDLSAVTIVHRVGVLKSNDPIVAVIVASPHRNNAFDACRFIIDFLKTEAPFWKKESTDSGDYWVDDKKSDLKQKQSWDNQS</sequence>
<evidence type="ECO:0000313" key="12">
    <source>
        <dbReference type="EMBL" id="EAV47178.1"/>
    </source>
</evidence>
<gene>
    <name evidence="12" type="ORF">MB2181_03855</name>
</gene>
<comment type="pathway">
    <text evidence="1">Cofactor biosynthesis; molybdopterin biosynthesis.</text>
</comment>
<dbReference type="EMBL" id="AAUX01000001">
    <property type="protein sequence ID" value="EAV47178.1"/>
    <property type="molecule type" value="Genomic_DNA"/>
</dbReference>
<dbReference type="GO" id="GO:0006777">
    <property type="term" value="P:Mo-molybdopterin cofactor biosynthetic process"/>
    <property type="evidence" value="ECO:0007669"/>
    <property type="project" value="UniProtKB-KW"/>
</dbReference>
<comment type="similarity">
    <text evidence="2">Belongs to the MoaE family.</text>
</comment>
<dbReference type="Gene3D" id="3.90.1170.40">
    <property type="entry name" value="Molybdopterin biosynthesis MoaE subunit"/>
    <property type="match status" value="1"/>
</dbReference>
<keyword evidence="13" id="KW-1185">Reference proteome</keyword>
<dbReference type="CDD" id="cd00756">
    <property type="entry name" value="MoaE"/>
    <property type="match status" value="1"/>
</dbReference>
<evidence type="ECO:0000256" key="6">
    <source>
        <dbReference type="ARBA" id="ARBA00026066"/>
    </source>
</evidence>
<dbReference type="UniPathway" id="UPA00344"/>
<evidence type="ECO:0000256" key="1">
    <source>
        <dbReference type="ARBA" id="ARBA00005046"/>
    </source>
</evidence>
<reference evidence="12 13" key="1">
    <citation type="submission" date="2006-11" db="EMBL/GenBank/DDBJ databases">
        <authorList>
            <person name="Giovannoni S."/>
            <person name="Vergin K."/>
            <person name="Ferriera S."/>
            <person name="Johnson J."/>
            <person name="Kravitz S."/>
            <person name="Beeson K."/>
            <person name="Sutton G."/>
            <person name="Rogers Y.-H."/>
            <person name="Friedman R."/>
            <person name="Frazier M."/>
            <person name="Venter J.C."/>
        </authorList>
    </citation>
    <scope>NUCLEOTIDE SEQUENCE [LARGE SCALE GENOMIC DNA]</scope>
    <source>
        <strain evidence="12 13">HTCC2181</strain>
    </source>
</reference>
<dbReference type="PANTHER" id="PTHR23404">
    <property type="entry name" value="MOLYBDOPTERIN SYNTHASE RELATED"/>
    <property type="match status" value="1"/>
</dbReference>
<comment type="caution">
    <text evidence="12">The sequence shown here is derived from an EMBL/GenBank/DDBJ whole genome shotgun (WGS) entry which is preliminary data.</text>
</comment>
<dbReference type="SUPFAM" id="SSF54690">
    <property type="entry name" value="Molybdopterin synthase subunit MoaE"/>
    <property type="match status" value="1"/>
</dbReference>
<evidence type="ECO:0000313" key="13">
    <source>
        <dbReference type="Proteomes" id="UP000054262"/>
    </source>
</evidence>